<dbReference type="EMBL" id="PSQE01000003">
    <property type="protein sequence ID" value="RHN66368.1"/>
    <property type="molecule type" value="Genomic_DNA"/>
</dbReference>
<sequence length="61" mass="7104">MLKHSCKRLLCSRSLPRDFHCSKKTPGDFYCSSTQARNFQFSKGTDGSIRQVYQIVYQIIK</sequence>
<evidence type="ECO:0000313" key="1">
    <source>
        <dbReference type="EMBL" id="RHN66368.1"/>
    </source>
</evidence>
<gene>
    <name evidence="1" type="ORF">MtrunA17_Chr3g0090161</name>
</gene>
<reference evidence="2" key="1">
    <citation type="journal article" date="2018" name="Nat. Plants">
        <title>Whole-genome landscape of Medicago truncatula symbiotic genes.</title>
        <authorList>
            <person name="Pecrix Y."/>
            <person name="Staton S.E."/>
            <person name="Sallet E."/>
            <person name="Lelandais-Briere C."/>
            <person name="Moreau S."/>
            <person name="Carrere S."/>
            <person name="Blein T."/>
            <person name="Jardinaud M.F."/>
            <person name="Latrasse D."/>
            <person name="Zouine M."/>
            <person name="Zahm M."/>
            <person name="Kreplak J."/>
            <person name="Mayjonade B."/>
            <person name="Satge C."/>
            <person name="Perez M."/>
            <person name="Cauet S."/>
            <person name="Marande W."/>
            <person name="Chantry-Darmon C."/>
            <person name="Lopez-Roques C."/>
            <person name="Bouchez O."/>
            <person name="Berard A."/>
            <person name="Debelle F."/>
            <person name="Munos S."/>
            <person name="Bendahmane A."/>
            <person name="Berges H."/>
            <person name="Niebel A."/>
            <person name="Buitink J."/>
            <person name="Frugier F."/>
            <person name="Benhamed M."/>
            <person name="Crespi M."/>
            <person name="Gouzy J."/>
            <person name="Gamas P."/>
        </authorList>
    </citation>
    <scope>NUCLEOTIDE SEQUENCE [LARGE SCALE GENOMIC DNA]</scope>
    <source>
        <strain evidence="2">cv. Jemalong A17</strain>
    </source>
</reference>
<comment type="caution">
    <text evidence="1">The sequence shown here is derived from an EMBL/GenBank/DDBJ whole genome shotgun (WGS) entry which is preliminary data.</text>
</comment>
<proteinExistence type="predicted"/>
<organism evidence="1 2">
    <name type="scientific">Medicago truncatula</name>
    <name type="common">Barrel medic</name>
    <name type="synonym">Medicago tribuloides</name>
    <dbReference type="NCBI Taxonomy" id="3880"/>
    <lineage>
        <taxon>Eukaryota</taxon>
        <taxon>Viridiplantae</taxon>
        <taxon>Streptophyta</taxon>
        <taxon>Embryophyta</taxon>
        <taxon>Tracheophyta</taxon>
        <taxon>Spermatophyta</taxon>
        <taxon>Magnoliopsida</taxon>
        <taxon>eudicotyledons</taxon>
        <taxon>Gunneridae</taxon>
        <taxon>Pentapetalae</taxon>
        <taxon>rosids</taxon>
        <taxon>fabids</taxon>
        <taxon>Fabales</taxon>
        <taxon>Fabaceae</taxon>
        <taxon>Papilionoideae</taxon>
        <taxon>50 kb inversion clade</taxon>
        <taxon>NPAAA clade</taxon>
        <taxon>Hologalegina</taxon>
        <taxon>IRL clade</taxon>
        <taxon>Trifolieae</taxon>
        <taxon>Medicago</taxon>
    </lineage>
</organism>
<dbReference type="Proteomes" id="UP000265566">
    <property type="component" value="Chromosome 3"/>
</dbReference>
<evidence type="ECO:0000313" key="2">
    <source>
        <dbReference type="Proteomes" id="UP000265566"/>
    </source>
</evidence>
<dbReference type="Gramene" id="rna14336">
    <property type="protein sequence ID" value="RHN66368.1"/>
    <property type="gene ID" value="gene14336"/>
</dbReference>
<protein>
    <submittedName>
        <fullName evidence="1">Uncharacterized protein</fullName>
    </submittedName>
</protein>
<dbReference type="AlphaFoldDB" id="A0A396INQ0"/>
<name>A0A396INQ0_MEDTR</name>
<accession>A0A396INQ0</accession>